<proteinExistence type="predicted"/>
<evidence type="ECO:0000256" key="2">
    <source>
        <dbReference type="ARBA" id="ARBA00023163"/>
    </source>
</evidence>
<dbReference type="AlphaFoldDB" id="A0A7W3XXM9"/>
<dbReference type="PANTHER" id="PTHR34580">
    <property type="match status" value="1"/>
</dbReference>
<keyword evidence="2" id="KW-0804">Transcription</keyword>
<sequence length="335" mass="36018">MRAARLIHLVLLLQQRRRMTAAELAAELEVSERTVARDVAALAEAGIPVLAERGRAGGYALVAGYRTRLTGLDGREAAALLLSAVPAAVRDLGLDGAAGPARLKLAAALGPEAADLGRRTAERFHLDAPDWWRSAPTPPLLPVLAGAVRDELRLSCRYRRGDGEVVERLLEPHGLVLKAGLWYLVARPAGGAPDAHRTYRAERFTAAEPTGDRFERDPDMDLPALWERRAVEFARSLLRETVVIRLTEAGARRLPHATDRRAAAEALAAAGPADPAGRRTVTLAVESVEVAVDQLARLGPEVEALAPPVFRALLADLHHRAATLYPPPDPPRAPG</sequence>
<dbReference type="InterPro" id="IPR051534">
    <property type="entry name" value="CBASS_pafABC_assoc_protein"/>
</dbReference>
<dbReference type="PROSITE" id="PS51000">
    <property type="entry name" value="HTH_DEOR_2"/>
    <property type="match status" value="1"/>
</dbReference>
<protein>
    <submittedName>
        <fullName evidence="4">WYL domain-containing protein</fullName>
    </submittedName>
</protein>
<accession>A0A7W3XXM9</accession>
<evidence type="ECO:0000256" key="1">
    <source>
        <dbReference type="ARBA" id="ARBA00023015"/>
    </source>
</evidence>
<dbReference type="InterPro" id="IPR057727">
    <property type="entry name" value="WCX_dom"/>
</dbReference>
<dbReference type="Proteomes" id="UP000530234">
    <property type="component" value="Unassembled WGS sequence"/>
</dbReference>
<reference evidence="5" key="1">
    <citation type="submission" date="2019-10" db="EMBL/GenBank/DDBJ databases">
        <title>Streptomyces sp. nov., a novel actinobacterium isolated from alkaline environment.</title>
        <authorList>
            <person name="Golinska P."/>
        </authorList>
    </citation>
    <scope>NUCLEOTIDE SEQUENCE [LARGE SCALE GENOMIC DNA]</scope>
    <source>
        <strain evidence="5">DSM 42108</strain>
    </source>
</reference>
<dbReference type="GO" id="GO:0003700">
    <property type="term" value="F:DNA-binding transcription factor activity"/>
    <property type="evidence" value="ECO:0007669"/>
    <property type="project" value="InterPro"/>
</dbReference>
<dbReference type="InterPro" id="IPR026881">
    <property type="entry name" value="WYL_dom"/>
</dbReference>
<dbReference type="PANTHER" id="PTHR34580:SF1">
    <property type="entry name" value="PROTEIN PAFC"/>
    <property type="match status" value="1"/>
</dbReference>
<dbReference type="EMBL" id="VKHS01000422">
    <property type="protein sequence ID" value="MBB0231083.1"/>
    <property type="molecule type" value="Genomic_DNA"/>
</dbReference>
<dbReference type="InterPro" id="IPR036390">
    <property type="entry name" value="WH_DNA-bd_sf"/>
</dbReference>
<keyword evidence="5" id="KW-1185">Reference proteome</keyword>
<dbReference type="InterPro" id="IPR036388">
    <property type="entry name" value="WH-like_DNA-bd_sf"/>
</dbReference>
<dbReference type="Pfam" id="PF08279">
    <property type="entry name" value="HTH_11"/>
    <property type="match status" value="1"/>
</dbReference>
<dbReference type="InterPro" id="IPR028349">
    <property type="entry name" value="PafC-like"/>
</dbReference>
<dbReference type="PIRSF" id="PIRSF016838">
    <property type="entry name" value="PafC"/>
    <property type="match status" value="1"/>
</dbReference>
<dbReference type="InterPro" id="IPR001034">
    <property type="entry name" value="DeoR_HTH"/>
</dbReference>
<evidence type="ECO:0000313" key="5">
    <source>
        <dbReference type="Proteomes" id="UP000530234"/>
    </source>
</evidence>
<gene>
    <name evidence="4" type="ORF">FOE67_16560</name>
</gene>
<dbReference type="SUPFAM" id="SSF46785">
    <property type="entry name" value="Winged helix' DNA-binding domain"/>
    <property type="match status" value="1"/>
</dbReference>
<dbReference type="Gene3D" id="1.10.10.10">
    <property type="entry name" value="Winged helix-like DNA-binding domain superfamily/Winged helix DNA-binding domain"/>
    <property type="match status" value="1"/>
</dbReference>
<dbReference type="PROSITE" id="PS52050">
    <property type="entry name" value="WYL"/>
    <property type="match status" value="1"/>
</dbReference>
<organism evidence="4 5">
    <name type="scientific">Streptomyces calidiresistens</name>
    <dbReference type="NCBI Taxonomy" id="1485586"/>
    <lineage>
        <taxon>Bacteria</taxon>
        <taxon>Bacillati</taxon>
        <taxon>Actinomycetota</taxon>
        <taxon>Actinomycetes</taxon>
        <taxon>Kitasatosporales</taxon>
        <taxon>Streptomycetaceae</taxon>
        <taxon>Streptomyces</taxon>
    </lineage>
</organism>
<dbReference type="Pfam" id="PF13280">
    <property type="entry name" value="WYL"/>
    <property type="match status" value="1"/>
</dbReference>
<evidence type="ECO:0000313" key="4">
    <source>
        <dbReference type="EMBL" id="MBB0231083.1"/>
    </source>
</evidence>
<evidence type="ECO:0000259" key="3">
    <source>
        <dbReference type="PROSITE" id="PS51000"/>
    </source>
</evidence>
<comment type="caution">
    <text evidence="4">The sequence shown here is derived from an EMBL/GenBank/DDBJ whole genome shotgun (WGS) entry which is preliminary data.</text>
</comment>
<keyword evidence="1" id="KW-0805">Transcription regulation</keyword>
<dbReference type="InterPro" id="IPR013196">
    <property type="entry name" value="HTH_11"/>
</dbReference>
<feature type="domain" description="HTH deoR-type" evidence="3">
    <location>
        <begin position="2"/>
        <end position="57"/>
    </location>
</feature>
<dbReference type="RefSeq" id="WP_182665113.1">
    <property type="nucleotide sequence ID" value="NZ_VKHS01000422.1"/>
</dbReference>
<dbReference type="Pfam" id="PF25583">
    <property type="entry name" value="WCX"/>
    <property type="match status" value="1"/>
</dbReference>
<name>A0A7W3XXM9_9ACTN</name>